<organism evidence="2">
    <name type="scientific">bioreactor metagenome</name>
    <dbReference type="NCBI Taxonomy" id="1076179"/>
    <lineage>
        <taxon>unclassified sequences</taxon>
        <taxon>metagenomes</taxon>
        <taxon>ecological metagenomes</taxon>
    </lineage>
</organism>
<dbReference type="AlphaFoldDB" id="A0A645FQG3"/>
<keyword evidence="1" id="KW-0472">Membrane</keyword>
<reference evidence="2" key="1">
    <citation type="submission" date="2019-08" db="EMBL/GenBank/DDBJ databases">
        <authorList>
            <person name="Kucharzyk K."/>
            <person name="Murdoch R.W."/>
            <person name="Higgins S."/>
            <person name="Loffler F."/>
        </authorList>
    </citation>
    <scope>NUCLEOTIDE SEQUENCE</scope>
</reference>
<comment type="caution">
    <text evidence="2">The sequence shown here is derived from an EMBL/GenBank/DDBJ whole genome shotgun (WGS) entry which is preliminary data.</text>
</comment>
<protein>
    <submittedName>
        <fullName evidence="2">Uncharacterized protein</fullName>
    </submittedName>
</protein>
<dbReference type="EMBL" id="VSSQ01063653">
    <property type="protein sequence ID" value="MPN16661.1"/>
    <property type="molecule type" value="Genomic_DNA"/>
</dbReference>
<feature type="transmembrane region" description="Helical" evidence="1">
    <location>
        <begin position="105"/>
        <end position="128"/>
    </location>
</feature>
<accession>A0A645FQG3</accession>
<keyword evidence="1" id="KW-0812">Transmembrane</keyword>
<evidence type="ECO:0000313" key="2">
    <source>
        <dbReference type="EMBL" id="MPN16661.1"/>
    </source>
</evidence>
<gene>
    <name evidence="2" type="ORF">SDC9_164006</name>
</gene>
<proteinExistence type="predicted"/>
<keyword evidence="1" id="KW-1133">Transmembrane helix</keyword>
<sequence>MYLIPRLNVAAAKPPISVIIPPPRLISNECRVAPFPVRCFQMCDRFPSVLFVSFAGITTRPASFIAAMGTSIGRQSLAVCSSVSTKSLSYFISDRIFSISVIRSVLLIIRCIVSLMFGVQFVILIALYSSSWMRSLIFNVDNRLGERSGNTLFDKNM</sequence>
<evidence type="ECO:0000256" key="1">
    <source>
        <dbReference type="SAM" id="Phobius"/>
    </source>
</evidence>
<name>A0A645FQG3_9ZZZZ</name>